<dbReference type="AlphaFoldDB" id="A0A7X9FRF1"/>
<dbReference type="Pfam" id="PF00535">
    <property type="entry name" value="Glycos_transf_2"/>
    <property type="match status" value="1"/>
</dbReference>
<evidence type="ECO:0000259" key="1">
    <source>
        <dbReference type="Pfam" id="PF00535"/>
    </source>
</evidence>
<dbReference type="Gene3D" id="3.90.550.10">
    <property type="entry name" value="Spore Coat Polysaccharide Biosynthesis Protein SpsA, Chain A"/>
    <property type="match status" value="1"/>
</dbReference>
<gene>
    <name evidence="2" type="ORF">GYA55_04815</name>
</gene>
<keyword evidence="2" id="KW-0808">Transferase</keyword>
<accession>A0A7X9FRF1</accession>
<name>A0A7X9FRF1_9DELT</name>
<dbReference type="SUPFAM" id="SSF53448">
    <property type="entry name" value="Nucleotide-diphospho-sugar transferases"/>
    <property type="match status" value="1"/>
</dbReference>
<dbReference type="EMBL" id="JAAZON010000203">
    <property type="protein sequence ID" value="NMC62471.1"/>
    <property type="molecule type" value="Genomic_DNA"/>
</dbReference>
<protein>
    <submittedName>
        <fullName evidence="2">Glycosyltransferase</fullName>
    </submittedName>
</protein>
<dbReference type="PANTHER" id="PTHR10859">
    <property type="entry name" value="GLYCOSYL TRANSFERASE"/>
    <property type="match status" value="1"/>
</dbReference>
<reference evidence="2 3" key="1">
    <citation type="journal article" date="2020" name="Biotechnol. Biofuels">
        <title>New insights from the biogas microbiome by comprehensive genome-resolved metagenomics of nearly 1600 species originating from multiple anaerobic digesters.</title>
        <authorList>
            <person name="Campanaro S."/>
            <person name="Treu L."/>
            <person name="Rodriguez-R L.M."/>
            <person name="Kovalovszki A."/>
            <person name="Ziels R.M."/>
            <person name="Maus I."/>
            <person name="Zhu X."/>
            <person name="Kougias P.G."/>
            <person name="Basile A."/>
            <person name="Luo G."/>
            <person name="Schluter A."/>
            <person name="Konstantinidis K.T."/>
            <person name="Angelidaki I."/>
        </authorList>
    </citation>
    <scope>NUCLEOTIDE SEQUENCE [LARGE SCALE GENOMIC DNA]</scope>
    <source>
        <strain evidence="2">AS27yjCOA_65</strain>
    </source>
</reference>
<dbReference type="InterPro" id="IPR029044">
    <property type="entry name" value="Nucleotide-diphossugar_trans"/>
</dbReference>
<proteinExistence type="predicted"/>
<dbReference type="PANTHER" id="PTHR10859:SF91">
    <property type="entry name" value="DOLICHYL-PHOSPHATE BETA-GLUCOSYLTRANSFERASE"/>
    <property type="match status" value="1"/>
</dbReference>
<comment type="caution">
    <text evidence="2">The sequence shown here is derived from an EMBL/GenBank/DDBJ whole genome shotgun (WGS) entry which is preliminary data.</text>
</comment>
<dbReference type="GO" id="GO:0016740">
    <property type="term" value="F:transferase activity"/>
    <property type="evidence" value="ECO:0007669"/>
    <property type="project" value="UniProtKB-KW"/>
</dbReference>
<evidence type="ECO:0000313" key="2">
    <source>
        <dbReference type="EMBL" id="NMC62471.1"/>
    </source>
</evidence>
<dbReference type="Proteomes" id="UP000524246">
    <property type="component" value="Unassembled WGS sequence"/>
</dbReference>
<dbReference type="GO" id="GO:0006487">
    <property type="term" value="P:protein N-linked glycosylation"/>
    <property type="evidence" value="ECO:0007669"/>
    <property type="project" value="TreeGrafter"/>
</dbReference>
<evidence type="ECO:0000313" key="3">
    <source>
        <dbReference type="Proteomes" id="UP000524246"/>
    </source>
</evidence>
<sequence>MISIVIPAYNEQYRLPPFLEELLARDNLDSMPIEIIVVNDGSTDLTAEIVKKFQARFSDKLKLFSLDQNRGKGAAVSLGVYHATGDYVIMMDADGAYSPEYIHPAICMLKSGADLVLGQREKPDITSMNPSRLFRFILGRSFNLITKSLLRIRASDTQCGFKAGKNNAMKQIFDQLKEAAFGFDIEIILRAQKFGFKIETLSVNARNSEGTRVKILSSSISMLMTVLRIKFNKEKN</sequence>
<organism evidence="2 3">
    <name type="scientific">SAR324 cluster bacterium</name>
    <dbReference type="NCBI Taxonomy" id="2024889"/>
    <lineage>
        <taxon>Bacteria</taxon>
        <taxon>Deltaproteobacteria</taxon>
        <taxon>SAR324 cluster</taxon>
    </lineage>
</organism>
<dbReference type="InterPro" id="IPR001173">
    <property type="entry name" value="Glyco_trans_2-like"/>
</dbReference>
<feature type="domain" description="Glycosyltransferase 2-like" evidence="1">
    <location>
        <begin position="3"/>
        <end position="172"/>
    </location>
</feature>